<evidence type="ECO:0000313" key="3">
    <source>
        <dbReference type="Proteomes" id="UP000323257"/>
    </source>
</evidence>
<comment type="caution">
    <text evidence="2">The sequence shown here is derived from an EMBL/GenBank/DDBJ whole genome shotgun (WGS) entry which is preliminary data.</text>
</comment>
<evidence type="ECO:0000259" key="1">
    <source>
        <dbReference type="PROSITE" id="PS51910"/>
    </source>
</evidence>
<organism evidence="2 3">
    <name type="scientific">Paenibacillus methanolicus</name>
    <dbReference type="NCBI Taxonomy" id="582686"/>
    <lineage>
        <taxon>Bacteria</taxon>
        <taxon>Bacillati</taxon>
        <taxon>Bacillota</taxon>
        <taxon>Bacilli</taxon>
        <taxon>Bacillales</taxon>
        <taxon>Paenibacillaceae</taxon>
        <taxon>Paenibacillus</taxon>
    </lineage>
</organism>
<dbReference type="AlphaFoldDB" id="A0A5S5C5Q6"/>
<protein>
    <submittedName>
        <fullName evidence="2">Glycosyl hydrolase family 18 (Putative chitinase)</fullName>
    </submittedName>
</protein>
<dbReference type="SUPFAM" id="SSF51445">
    <property type="entry name" value="(Trans)glycosidases"/>
    <property type="match status" value="1"/>
</dbReference>
<dbReference type="InterPro" id="IPR017853">
    <property type="entry name" value="GH"/>
</dbReference>
<evidence type="ECO:0000313" key="2">
    <source>
        <dbReference type="EMBL" id="TYP73726.1"/>
    </source>
</evidence>
<dbReference type="Gene3D" id="3.30.457.10">
    <property type="entry name" value="Copper amine oxidase-like, N-terminal domain"/>
    <property type="match status" value="1"/>
</dbReference>
<dbReference type="InterPro" id="IPR036582">
    <property type="entry name" value="Mao_N_sf"/>
</dbReference>
<dbReference type="InterPro" id="IPR001223">
    <property type="entry name" value="Glyco_hydro18_cat"/>
</dbReference>
<sequence>MINEPIEHAIMIGIFIDWERIKIKGFSKKAAMAITAATMLISGSQAALAAPVAKPSVSIILDGYPLSFPSEPVIVNSTNMVPFRAIAEALRISVVWDPAKKAITATKTVQGQLKKVVLQLNKKQAIVNGTAAQLTAAPINQAGSTLVPLAFFSSQFGAGVAWNGATKTVTIQSPVEDIYAMAYYAMSSFKERAYIDSLDAVSFGWSRINKEGELIFDGIDFYWPQAAGEITPERIVADAAANGTDPYFMVFGTDGSGEVTKLLSDPDLSAKAIEAIVQTAKEKGFKGVAIDFEGLGLTGDRKLAQQQFTGFIQNLQAKTKPLGLKISLALHPLNGAYHGYDYKELAKVADELVIMAYHYEDGESPEPMKRVDEGIRLALKEVKKDQLLLGISFGSENAQTVNDKIGLAKRYGLKGIALWRLGMIGDAAYQEMKQTIVME</sequence>
<dbReference type="InterPro" id="IPR012854">
    <property type="entry name" value="Cu_amine_oxidase-like_N"/>
</dbReference>
<dbReference type="Pfam" id="PF00704">
    <property type="entry name" value="Glyco_hydro_18"/>
    <property type="match status" value="1"/>
</dbReference>
<dbReference type="GO" id="GO:0005975">
    <property type="term" value="P:carbohydrate metabolic process"/>
    <property type="evidence" value="ECO:0007669"/>
    <property type="project" value="InterPro"/>
</dbReference>
<dbReference type="PANTHER" id="PTHR46066">
    <property type="entry name" value="CHITINASE DOMAIN-CONTAINING PROTEIN 1 FAMILY MEMBER"/>
    <property type="match status" value="1"/>
</dbReference>
<dbReference type="Proteomes" id="UP000323257">
    <property type="component" value="Unassembled WGS sequence"/>
</dbReference>
<feature type="domain" description="GH18" evidence="1">
    <location>
        <begin position="189"/>
        <end position="435"/>
    </location>
</feature>
<gene>
    <name evidence="2" type="ORF">BCM02_1062</name>
</gene>
<dbReference type="GO" id="GO:0016787">
    <property type="term" value="F:hydrolase activity"/>
    <property type="evidence" value="ECO:0007669"/>
    <property type="project" value="UniProtKB-KW"/>
</dbReference>
<reference evidence="2 3" key="1">
    <citation type="submission" date="2019-07" db="EMBL/GenBank/DDBJ databases">
        <title>Genomic Encyclopedia of Type Strains, Phase III (KMG-III): the genomes of soil and plant-associated and newly described type strains.</title>
        <authorList>
            <person name="Whitman W."/>
        </authorList>
    </citation>
    <scope>NUCLEOTIDE SEQUENCE [LARGE SCALE GENOMIC DNA]</scope>
    <source>
        <strain evidence="2 3">BL24</strain>
    </source>
</reference>
<dbReference type="PANTHER" id="PTHR46066:SF2">
    <property type="entry name" value="CHITINASE DOMAIN-CONTAINING PROTEIN 1"/>
    <property type="match status" value="1"/>
</dbReference>
<keyword evidence="2" id="KW-0378">Hydrolase</keyword>
<dbReference type="SUPFAM" id="SSF55383">
    <property type="entry name" value="Copper amine oxidase, domain N"/>
    <property type="match status" value="1"/>
</dbReference>
<name>A0A5S5C5Q6_9BACL</name>
<dbReference type="Gene3D" id="3.20.20.80">
    <property type="entry name" value="Glycosidases"/>
    <property type="match status" value="1"/>
</dbReference>
<dbReference type="PROSITE" id="PS51910">
    <property type="entry name" value="GH18_2"/>
    <property type="match status" value="1"/>
</dbReference>
<keyword evidence="3" id="KW-1185">Reference proteome</keyword>
<dbReference type="Pfam" id="PF07833">
    <property type="entry name" value="Cu_amine_oxidN1"/>
    <property type="match status" value="1"/>
</dbReference>
<accession>A0A5S5C5Q6</accession>
<proteinExistence type="predicted"/>
<dbReference type="EMBL" id="VNHS01000006">
    <property type="protein sequence ID" value="TYP73726.1"/>
    <property type="molecule type" value="Genomic_DNA"/>
</dbReference>